<organism evidence="2 3">
    <name type="scientific">Salicibibacter cibi</name>
    <dbReference type="NCBI Taxonomy" id="2743001"/>
    <lineage>
        <taxon>Bacteria</taxon>
        <taxon>Bacillati</taxon>
        <taxon>Bacillota</taxon>
        <taxon>Bacilli</taxon>
        <taxon>Bacillales</taxon>
        <taxon>Bacillaceae</taxon>
        <taxon>Salicibibacter</taxon>
    </lineage>
</organism>
<evidence type="ECO:0000313" key="2">
    <source>
        <dbReference type="EMBL" id="QQK79634.1"/>
    </source>
</evidence>
<feature type="compositionally biased region" description="Basic residues" evidence="1">
    <location>
        <begin position="427"/>
        <end position="445"/>
    </location>
</feature>
<dbReference type="EMBL" id="CP054706">
    <property type="protein sequence ID" value="QQK79634.1"/>
    <property type="molecule type" value="Genomic_DNA"/>
</dbReference>
<sequence length="445" mass="52922">MIPYTEQKDEWYGNFMQISSDEKYEMIMEVLEQNVPDDELIEDDFGLITVEFKSDLIHDNQYEKAIHMIEKTKESTDKFYQNEFPYLSNFAVEYYLYTKDFDKLHVHLHPFIANPGHVYEMFLPLYEKIRFYQMDELMLKLAEELNEPIQDSDELIPGAESDLIDTIFFNACQEFYQTLDTQQLENTLRKYDYNTNFEPEQQFLKKIATAGDEEPIFTRNDWATVVQNNSKDKARSLFWAFAVYMFKKGNFHFSISASIWFPYFNMLARKESLSNFRLQYQDLDELIGKFFGFMSNTEEQGFALLWGIPYIYDFLRDQQLVTEEISDKALEHVATVKNDLFKVYKDDIWRFDFVHTWVKPSSVNDESFTEEKNHFHQTFLDRTMKRSSTKNGANPFLDHSVQMSLFDDLVNEGGNKQQTKSQPTKAAKSKKRKKAKQQQKKNRKK</sequence>
<feature type="compositionally biased region" description="Polar residues" evidence="1">
    <location>
        <begin position="414"/>
        <end position="424"/>
    </location>
</feature>
<feature type="region of interest" description="Disordered" evidence="1">
    <location>
        <begin position="408"/>
        <end position="445"/>
    </location>
</feature>
<dbReference type="Proteomes" id="UP000595349">
    <property type="component" value="Chromosome"/>
</dbReference>
<dbReference type="AlphaFoldDB" id="A0A7T7CF53"/>
<reference evidence="2 3" key="1">
    <citation type="submission" date="2020-06" db="EMBL/GenBank/DDBJ databases">
        <title>Genomic analysis of Salicibibacter sp. NKC21-4.</title>
        <authorList>
            <person name="Oh Y.J."/>
        </authorList>
    </citation>
    <scope>NUCLEOTIDE SEQUENCE [LARGE SCALE GENOMIC DNA]</scope>
    <source>
        <strain evidence="2 3">NKC21-4</strain>
    </source>
</reference>
<accession>A0A7T7CF53</accession>
<dbReference type="RefSeq" id="WP_200089551.1">
    <property type="nucleotide sequence ID" value="NZ_CP054706.1"/>
</dbReference>
<evidence type="ECO:0000313" key="3">
    <source>
        <dbReference type="Proteomes" id="UP000595349"/>
    </source>
</evidence>
<evidence type="ECO:0000256" key="1">
    <source>
        <dbReference type="SAM" id="MobiDB-lite"/>
    </source>
</evidence>
<keyword evidence="3" id="KW-1185">Reference proteome</keyword>
<dbReference type="KEGG" id="scib:HUG20_06905"/>
<name>A0A7T7CF53_9BACI</name>
<protein>
    <submittedName>
        <fullName evidence="2">Uncharacterized protein</fullName>
    </submittedName>
</protein>
<proteinExistence type="predicted"/>
<gene>
    <name evidence="2" type="ORF">HUG20_06905</name>
</gene>